<dbReference type="OrthoDB" id="9812498at2"/>
<feature type="compositionally biased region" description="Low complexity" evidence="2">
    <location>
        <begin position="898"/>
        <end position="912"/>
    </location>
</feature>
<feature type="compositionally biased region" description="Basic and acidic residues" evidence="2">
    <location>
        <begin position="711"/>
        <end position="724"/>
    </location>
</feature>
<evidence type="ECO:0000256" key="3">
    <source>
        <dbReference type="SAM" id="Phobius"/>
    </source>
</evidence>
<keyword evidence="3" id="KW-0472">Membrane</keyword>
<feature type="compositionally biased region" description="Basic and acidic residues" evidence="2">
    <location>
        <begin position="977"/>
        <end position="986"/>
    </location>
</feature>
<comment type="caution">
    <text evidence="4">The sequence shown here is derived from an EMBL/GenBank/DDBJ whole genome shotgun (WGS) entry which is preliminary data.</text>
</comment>
<gene>
    <name evidence="4" type="ORF">Q361_101104</name>
</gene>
<dbReference type="Proteomes" id="UP000237056">
    <property type="component" value="Unassembled WGS sequence"/>
</dbReference>
<dbReference type="RefSeq" id="WP_103724753.1">
    <property type="nucleotide sequence ID" value="NZ_PQNY01000001.1"/>
</dbReference>
<evidence type="ECO:0000313" key="4">
    <source>
        <dbReference type="EMBL" id="POS03006.1"/>
    </source>
</evidence>
<name>A0A2S4NBB9_9FLAO</name>
<feature type="transmembrane region" description="Helical" evidence="3">
    <location>
        <begin position="26"/>
        <end position="50"/>
    </location>
</feature>
<feature type="region of interest" description="Disordered" evidence="2">
    <location>
        <begin position="662"/>
        <end position="750"/>
    </location>
</feature>
<organism evidence="4 5">
    <name type="scientific">Flavobacterium croceum DSM 17960</name>
    <dbReference type="NCBI Taxonomy" id="1121886"/>
    <lineage>
        <taxon>Bacteria</taxon>
        <taxon>Pseudomonadati</taxon>
        <taxon>Bacteroidota</taxon>
        <taxon>Flavobacteriia</taxon>
        <taxon>Flavobacteriales</taxon>
        <taxon>Flavobacteriaceae</taxon>
        <taxon>Flavobacterium</taxon>
    </lineage>
</organism>
<dbReference type="EMBL" id="PQNY01000001">
    <property type="protein sequence ID" value="POS03006.1"/>
    <property type="molecule type" value="Genomic_DNA"/>
</dbReference>
<accession>A0A2S4NBB9</accession>
<feature type="region of interest" description="Disordered" evidence="2">
    <location>
        <begin position="936"/>
        <end position="996"/>
    </location>
</feature>
<feature type="transmembrane region" description="Helical" evidence="3">
    <location>
        <begin position="56"/>
        <end position="79"/>
    </location>
</feature>
<protein>
    <submittedName>
        <fullName evidence="4">Uncharacterized protein</fullName>
    </submittedName>
</protein>
<evidence type="ECO:0000256" key="2">
    <source>
        <dbReference type="SAM" id="MobiDB-lite"/>
    </source>
</evidence>
<dbReference type="AlphaFoldDB" id="A0A2S4NBB9"/>
<proteinExistence type="predicted"/>
<feature type="compositionally biased region" description="Basic and acidic residues" evidence="2">
    <location>
        <begin position="662"/>
        <end position="704"/>
    </location>
</feature>
<keyword evidence="3" id="KW-0812">Transmembrane</keyword>
<keyword evidence="1" id="KW-0175">Coiled coil</keyword>
<keyword evidence="3" id="KW-1133">Transmembrane helix</keyword>
<keyword evidence="5" id="KW-1185">Reference proteome</keyword>
<feature type="coiled-coil region" evidence="1">
    <location>
        <begin position="497"/>
        <end position="524"/>
    </location>
</feature>
<feature type="region of interest" description="Disordered" evidence="2">
    <location>
        <begin position="898"/>
        <end position="922"/>
    </location>
</feature>
<evidence type="ECO:0000313" key="5">
    <source>
        <dbReference type="Proteomes" id="UP000237056"/>
    </source>
</evidence>
<feature type="transmembrane region" description="Helical" evidence="3">
    <location>
        <begin position="152"/>
        <end position="170"/>
    </location>
</feature>
<reference evidence="4 5" key="1">
    <citation type="submission" date="2018-01" db="EMBL/GenBank/DDBJ databases">
        <title>Genomic Encyclopedia of Type Strains, Phase I: the one thousand microbial genomes (KMG-I) project.</title>
        <authorList>
            <person name="Goeker M."/>
        </authorList>
    </citation>
    <scope>NUCLEOTIDE SEQUENCE [LARGE SCALE GENOMIC DNA]</scope>
    <source>
        <strain evidence="4 5">DSM 17960</strain>
    </source>
</reference>
<evidence type="ECO:0000256" key="1">
    <source>
        <dbReference type="SAM" id="Coils"/>
    </source>
</evidence>
<feature type="compositionally biased region" description="Basic and acidic residues" evidence="2">
    <location>
        <begin position="936"/>
        <end position="961"/>
    </location>
</feature>
<sequence>MDKTAVIYSKLEQFIKKYYSNELIKGTLFFIGLGLLYFLFTLFIEYFLWLKPVARTLLFWCFILVELFLLVRFICFPVFKLFKFQKGLDYTEASKIIGNHFSEIGDKLTNFLQLAQDKHKSELLLASIEQKANALHPIPFTKAVDYAKNKKYIPLAAIPILFFLFFYISGNQNIISQSFTRVVNYDKQYLPPAPFQFQILNSNLQTEQNQDFLLKVKTEGKVIPENAMIFIGDESYFMEKNEQGEFQFTIPKPKSNLSFHLQANEVVSKDYQLQVVTVPSIVQLDMLLQFPSYLGKKNEWIKGTGNAIVPEGTRITWKMNTLATQQVIWKDASSLVAFSPSGNTFILSKNITQNTEYQIVNSNNKVKDFEKLNYQLSVVKDQYPTISVTQAPDSLKVSKDYVIGQVSDDYGLSRLSIIYYPKDKPNNVKRGTIPVKKDIFDRFVFSFPSNLPVEQGVSYDYYFEVFDNDAAHNYKSTKSSVFSHREATDTEKEDQLLEQQNSNINSLEKSLKTQEKQFNELDKLQKMGKEKESLDFKEQQKVNDFLERQKKQDELMKEFAEKMKDNLDKQKSDKKDEDKELLKDRLEKVEKDLEKNQKLLDELKELNDKIQKEELFDKMEKLKQQSKNQTKSLQQLVELTKKYYVEKKAEQLAEKLQKLAEKQDKLAESDKENEAKKQEEINKEFNDIQKELNELDKENKELKAPVDLPNTDDKEKSIEEDMKNASDQLQKQQKEKAKSKQKSASKKMQQMSEMMMQDMAGGEMEQMEEDASMLRQIIDNLLAYSFSQEDVMKGFKGLKRGSPAFAKNLKIQQDLRAQFKHVDDSLFALSLRNPKIAEQVTTEVGNVQYNVDKALEVLAEANVYKGVSHQQFAITSANKLAEMLSFTLNNMQMQMQMSASGKGKGKNGMPMPGSGGKGDMQLPDIIKKQEGLADKMKDGMQKGDKPSDKSGEGKEGNKGDKPNQNGQSGSGGSGSKSGKEGTKKDSEGEDGEGDAKTIMDIYKEQKQLRDALEKELNKNGLSNQGQSTLDKMKQIEKQLLNKGFNNETLQKILNLKYELLKLDKAIQQQGEDKKRQSEINKKEYNNNANALPARLQEYLNSIEILNRQTLPLQENFNQKVQQYFKGNDQL</sequence>